<dbReference type="OrthoDB" id="1897577at2759"/>
<keyword evidence="1" id="KW-0732">Signal</keyword>
<keyword evidence="3" id="KW-1185">Reference proteome</keyword>
<accession>A0A251RU81</accession>
<protein>
    <recommendedName>
        <fullName evidence="4">Leucine-rich repeat domain, L domain-like protein</fullName>
    </recommendedName>
</protein>
<feature type="signal peptide" evidence="1">
    <location>
        <begin position="1"/>
        <end position="22"/>
    </location>
</feature>
<feature type="chain" id="PRO_5013010200" description="Leucine-rich repeat domain, L domain-like protein" evidence="1">
    <location>
        <begin position="23"/>
        <end position="100"/>
    </location>
</feature>
<dbReference type="InParanoid" id="A0A251RU81"/>
<dbReference type="EMBL" id="CM007906">
    <property type="protein sequence ID" value="OTF87781.1"/>
    <property type="molecule type" value="Genomic_DNA"/>
</dbReference>
<evidence type="ECO:0000256" key="1">
    <source>
        <dbReference type="SAM" id="SignalP"/>
    </source>
</evidence>
<evidence type="ECO:0000313" key="3">
    <source>
        <dbReference type="Proteomes" id="UP000215914"/>
    </source>
</evidence>
<dbReference type="AlphaFoldDB" id="A0A251RU81"/>
<evidence type="ECO:0000313" key="2">
    <source>
        <dbReference type="EMBL" id="OTF87781.1"/>
    </source>
</evidence>
<organism evidence="2 3">
    <name type="scientific">Helianthus annuus</name>
    <name type="common">Common sunflower</name>
    <dbReference type="NCBI Taxonomy" id="4232"/>
    <lineage>
        <taxon>Eukaryota</taxon>
        <taxon>Viridiplantae</taxon>
        <taxon>Streptophyta</taxon>
        <taxon>Embryophyta</taxon>
        <taxon>Tracheophyta</taxon>
        <taxon>Spermatophyta</taxon>
        <taxon>Magnoliopsida</taxon>
        <taxon>eudicotyledons</taxon>
        <taxon>Gunneridae</taxon>
        <taxon>Pentapetalae</taxon>
        <taxon>asterids</taxon>
        <taxon>campanulids</taxon>
        <taxon>Asterales</taxon>
        <taxon>Asteraceae</taxon>
        <taxon>Asteroideae</taxon>
        <taxon>Heliantheae alliance</taxon>
        <taxon>Heliantheae</taxon>
        <taxon>Helianthus</taxon>
    </lineage>
</organism>
<sequence length="100" mass="11806">MKKLLFYTFFLILFLKFGFTRSEKLDMHEVTAMKEIWEKLGLVGKKKWDFDKDPCSSENWQFFVVCNCSFESNTTCRVTQLHLVRRADSDENSFATQSAD</sequence>
<name>A0A251RU81_HELAN</name>
<gene>
    <name evidence="2" type="ORF">HannXRQ_Chr17g0565681</name>
</gene>
<reference evidence="3" key="1">
    <citation type="journal article" date="2017" name="Nature">
        <title>The sunflower genome provides insights into oil metabolism, flowering and Asterid evolution.</title>
        <authorList>
            <person name="Badouin H."/>
            <person name="Gouzy J."/>
            <person name="Grassa C.J."/>
            <person name="Murat F."/>
            <person name="Staton S.E."/>
            <person name="Cottret L."/>
            <person name="Lelandais-Briere C."/>
            <person name="Owens G.L."/>
            <person name="Carrere S."/>
            <person name="Mayjonade B."/>
            <person name="Legrand L."/>
            <person name="Gill N."/>
            <person name="Kane N.C."/>
            <person name="Bowers J.E."/>
            <person name="Hubner S."/>
            <person name="Bellec A."/>
            <person name="Berard A."/>
            <person name="Berges H."/>
            <person name="Blanchet N."/>
            <person name="Boniface M.C."/>
            <person name="Brunel D."/>
            <person name="Catrice O."/>
            <person name="Chaidir N."/>
            <person name="Claudel C."/>
            <person name="Donnadieu C."/>
            <person name="Faraut T."/>
            <person name="Fievet G."/>
            <person name="Helmstetter N."/>
            <person name="King M."/>
            <person name="Knapp S.J."/>
            <person name="Lai Z."/>
            <person name="Le Paslier M.C."/>
            <person name="Lippi Y."/>
            <person name="Lorenzon L."/>
            <person name="Mandel J.R."/>
            <person name="Marage G."/>
            <person name="Marchand G."/>
            <person name="Marquand E."/>
            <person name="Bret-Mestries E."/>
            <person name="Morien E."/>
            <person name="Nambeesan S."/>
            <person name="Nguyen T."/>
            <person name="Pegot-Espagnet P."/>
            <person name="Pouilly N."/>
            <person name="Raftis F."/>
            <person name="Sallet E."/>
            <person name="Schiex T."/>
            <person name="Thomas J."/>
            <person name="Vandecasteele C."/>
            <person name="Vares D."/>
            <person name="Vear F."/>
            <person name="Vautrin S."/>
            <person name="Crespi M."/>
            <person name="Mangin B."/>
            <person name="Burke J.M."/>
            <person name="Salse J."/>
            <person name="Munos S."/>
            <person name="Vincourt P."/>
            <person name="Rieseberg L.H."/>
            <person name="Langlade N.B."/>
        </authorList>
    </citation>
    <scope>NUCLEOTIDE SEQUENCE [LARGE SCALE GENOMIC DNA]</scope>
    <source>
        <strain evidence="3">cv. SF193</strain>
    </source>
</reference>
<evidence type="ECO:0008006" key="4">
    <source>
        <dbReference type="Google" id="ProtNLM"/>
    </source>
</evidence>
<dbReference type="Proteomes" id="UP000215914">
    <property type="component" value="Chromosome 17"/>
</dbReference>
<proteinExistence type="predicted"/>